<evidence type="ECO:0000256" key="5">
    <source>
        <dbReference type="ARBA" id="ARBA00022679"/>
    </source>
</evidence>
<feature type="transmembrane region" description="Helical" evidence="13">
    <location>
        <begin position="115"/>
        <end position="133"/>
    </location>
</feature>
<evidence type="ECO:0000256" key="6">
    <source>
        <dbReference type="ARBA" id="ARBA00022692"/>
    </source>
</evidence>
<dbReference type="PANTHER" id="PTHR31201:SF1">
    <property type="entry name" value="GLYCEROPHOSPHOCHOLINE ACYLTRANSFERASE 1"/>
    <property type="match status" value="1"/>
</dbReference>
<feature type="transmembrane region" description="Helical" evidence="13">
    <location>
        <begin position="239"/>
        <end position="261"/>
    </location>
</feature>
<evidence type="ECO:0000256" key="11">
    <source>
        <dbReference type="ARBA" id="ARBA00023264"/>
    </source>
</evidence>
<keyword evidence="4" id="KW-0444">Lipid biosynthesis</keyword>
<gene>
    <name evidence="14" type="ORF">CANARDRAFT_179371</name>
</gene>
<protein>
    <recommendedName>
        <fullName evidence="3">Glycerophosphocholine acyltransferase 1</fullName>
    </recommendedName>
</protein>
<reference evidence="15" key="1">
    <citation type="submission" date="2016-04" db="EMBL/GenBank/DDBJ databases">
        <title>Comparative genomics of biotechnologically important yeasts.</title>
        <authorList>
            <consortium name="DOE Joint Genome Institute"/>
            <person name="Riley R."/>
            <person name="Haridas S."/>
            <person name="Wolfe K.H."/>
            <person name="Lopes M.R."/>
            <person name="Hittinger C.T."/>
            <person name="Goker M."/>
            <person name="Salamov A."/>
            <person name="Wisecaver J."/>
            <person name="Long T.M."/>
            <person name="Aerts A.L."/>
            <person name="Barry K."/>
            <person name="Choi C."/>
            <person name="Clum A."/>
            <person name="Coughlan A.Y."/>
            <person name="Deshpande S."/>
            <person name="Douglass A.P."/>
            <person name="Hanson S.J."/>
            <person name="Klenk H.-P."/>
            <person name="Labutti K."/>
            <person name="Lapidus A."/>
            <person name="Lindquist E."/>
            <person name="Lipzen A."/>
            <person name="Meier-Kolthoff J.P."/>
            <person name="Ohm R.A."/>
            <person name="Otillar R.P."/>
            <person name="Pangilinan J."/>
            <person name="Peng Y."/>
            <person name="Rokas A."/>
            <person name="Rosa C.A."/>
            <person name="Scheuner C."/>
            <person name="Sibirny A.A."/>
            <person name="Slot J.C."/>
            <person name="Stielow J.B."/>
            <person name="Sun H."/>
            <person name="Kurtzman C.P."/>
            <person name="Blackwell M."/>
            <person name="Grigoriev I.V."/>
            <person name="Jeffries T.W."/>
        </authorList>
    </citation>
    <scope>NUCLEOTIDE SEQUENCE [LARGE SCALE GENOMIC DNA]</scope>
    <source>
        <strain evidence="15">NRRL YB-2248</strain>
    </source>
</reference>
<dbReference type="GO" id="GO:0006656">
    <property type="term" value="P:phosphatidylcholine biosynthetic process"/>
    <property type="evidence" value="ECO:0007669"/>
    <property type="project" value="TreeGrafter"/>
</dbReference>
<dbReference type="PANTHER" id="PTHR31201">
    <property type="entry name" value="OS01G0585100 PROTEIN"/>
    <property type="match status" value="1"/>
</dbReference>
<evidence type="ECO:0000256" key="4">
    <source>
        <dbReference type="ARBA" id="ARBA00022516"/>
    </source>
</evidence>
<evidence type="ECO:0000256" key="3">
    <source>
        <dbReference type="ARBA" id="ARBA00019082"/>
    </source>
</evidence>
<feature type="transmembrane region" description="Helical" evidence="13">
    <location>
        <begin position="93"/>
        <end position="109"/>
    </location>
</feature>
<feature type="transmembrane region" description="Helical" evidence="13">
    <location>
        <begin position="140"/>
        <end position="162"/>
    </location>
</feature>
<keyword evidence="7 13" id="KW-1133">Transmembrane helix</keyword>
<sequence length="372" mass="44258">RNSSSSLNLNLENVSIFDILDPITSEISRNPTYQKVKQYSHESIKKLNNRKKNLKFNLNNDDMKNLKELLSHRVDKFYIRLDKTMTASKTEKLYYAATMYTIFFGGLIIGKHPEYFHIMYSFLCILLLPVRILTYYKMNFGYYLADLCYFVNFLLLLFIWIFPESKMLFVTCSSFSYGTLSFAVLTWRNKLVPHSIEKTTSTFIHVFPPSVMYCITHQIPYELKKTRFPGSIKLKEWDIWYGILYTSFMYFIWQITYHYFITIKRAEKIKKGKITSFEYLRKAFATKPIGKFVNSLPEPLPVVAFTLIQYTYQLLTMIVCPFVFKYKHFASLFVSFIFFMASYNGAAYYVDFYGKRLQKEVERLQREIDELQ</sequence>
<dbReference type="GO" id="GO:0016020">
    <property type="term" value="C:membrane"/>
    <property type="evidence" value="ECO:0007669"/>
    <property type="project" value="UniProtKB-SubCell"/>
</dbReference>
<dbReference type="EMBL" id="KV453867">
    <property type="protein sequence ID" value="ODV83118.1"/>
    <property type="molecule type" value="Genomic_DNA"/>
</dbReference>
<evidence type="ECO:0000256" key="9">
    <source>
        <dbReference type="ARBA" id="ARBA00023136"/>
    </source>
</evidence>
<proteinExistence type="inferred from homology"/>
<accession>A0A1E4SUF0</accession>
<keyword evidence="9 13" id="KW-0472">Membrane</keyword>
<dbReference type="OrthoDB" id="406287at2759"/>
<dbReference type="AlphaFoldDB" id="A0A1E4SUF0"/>
<dbReference type="GO" id="GO:0016746">
    <property type="term" value="F:acyltransferase activity"/>
    <property type="evidence" value="ECO:0007669"/>
    <property type="project" value="UniProtKB-KW"/>
</dbReference>
<evidence type="ECO:0000256" key="2">
    <source>
        <dbReference type="ARBA" id="ARBA00006675"/>
    </source>
</evidence>
<keyword evidence="5" id="KW-0808">Transferase</keyword>
<comment type="similarity">
    <text evidence="2">Belongs to the GPC1 family.</text>
</comment>
<keyword evidence="12" id="KW-0012">Acyltransferase</keyword>
<dbReference type="STRING" id="983967.A0A1E4SUF0"/>
<dbReference type="Proteomes" id="UP000094801">
    <property type="component" value="Unassembled WGS sequence"/>
</dbReference>
<dbReference type="InterPro" id="IPR021261">
    <property type="entry name" value="GPCAT"/>
</dbReference>
<name>A0A1E4SUF0_9ASCO</name>
<feature type="transmembrane region" description="Helical" evidence="13">
    <location>
        <begin position="199"/>
        <end position="219"/>
    </location>
</feature>
<feature type="non-terminal residue" evidence="14">
    <location>
        <position position="372"/>
    </location>
</feature>
<evidence type="ECO:0000256" key="1">
    <source>
        <dbReference type="ARBA" id="ARBA00004141"/>
    </source>
</evidence>
<evidence type="ECO:0000313" key="15">
    <source>
        <dbReference type="Proteomes" id="UP000094801"/>
    </source>
</evidence>
<feature type="transmembrane region" description="Helical" evidence="13">
    <location>
        <begin position="168"/>
        <end position="187"/>
    </location>
</feature>
<feature type="transmembrane region" description="Helical" evidence="13">
    <location>
        <begin position="330"/>
        <end position="350"/>
    </location>
</feature>
<keyword evidence="11" id="KW-1208">Phospholipid metabolism</keyword>
<keyword evidence="8" id="KW-0443">Lipid metabolism</keyword>
<evidence type="ECO:0000256" key="10">
    <source>
        <dbReference type="ARBA" id="ARBA00023209"/>
    </source>
</evidence>
<comment type="subcellular location">
    <subcellularLocation>
        <location evidence="1">Membrane</location>
        <topology evidence="1">Multi-pass membrane protein</topology>
    </subcellularLocation>
</comment>
<organism evidence="14 15">
    <name type="scientific">[Candida] arabinofermentans NRRL YB-2248</name>
    <dbReference type="NCBI Taxonomy" id="983967"/>
    <lineage>
        <taxon>Eukaryota</taxon>
        <taxon>Fungi</taxon>
        <taxon>Dikarya</taxon>
        <taxon>Ascomycota</taxon>
        <taxon>Saccharomycotina</taxon>
        <taxon>Pichiomycetes</taxon>
        <taxon>Pichiales</taxon>
        <taxon>Pichiaceae</taxon>
        <taxon>Ogataea</taxon>
        <taxon>Ogataea/Candida clade</taxon>
    </lineage>
</organism>
<dbReference type="Pfam" id="PF10998">
    <property type="entry name" value="DUF2838"/>
    <property type="match status" value="1"/>
</dbReference>
<keyword evidence="6 13" id="KW-0812">Transmembrane</keyword>
<evidence type="ECO:0000256" key="13">
    <source>
        <dbReference type="SAM" id="Phobius"/>
    </source>
</evidence>
<evidence type="ECO:0000313" key="14">
    <source>
        <dbReference type="EMBL" id="ODV83118.1"/>
    </source>
</evidence>
<keyword evidence="10" id="KW-0594">Phospholipid biosynthesis</keyword>
<feature type="transmembrane region" description="Helical" evidence="13">
    <location>
        <begin position="300"/>
        <end position="324"/>
    </location>
</feature>
<evidence type="ECO:0000256" key="8">
    <source>
        <dbReference type="ARBA" id="ARBA00023098"/>
    </source>
</evidence>
<evidence type="ECO:0000256" key="12">
    <source>
        <dbReference type="ARBA" id="ARBA00023315"/>
    </source>
</evidence>
<keyword evidence="15" id="KW-1185">Reference proteome</keyword>
<feature type="non-terminal residue" evidence="14">
    <location>
        <position position="1"/>
    </location>
</feature>
<evidence type="ECO:0000256" key="7">
    <source>
        <dbReference type="ARBA" id="ARBA00022989"/>
    </source>
</evidence>